<dbReference type="GO" id="GO:0046100">
    <property type="term" value="P:hypoxanthine metabolic process"/>
    <property type="evidence" value="ECO:0007669"/>
    <property type="project" value="TreeGrafter"/>
</dbReference>
<sequence length="183" mass="20663">MERIDLHDKSFRIFIPHDKIQKSIEELAVKLNNDFKGVHKPLFLSVLNGSFMFTSDLLKNLNFQCELSFIKVSSYSGTESTGELKQIIGLGTEVKGRTVVLVEDIVDTGATIVELHKMLTDAGADRVIVCTLLLKPDAYKRDIPIEYVAMEIPNDFIVGYGLDYDELGRQYKDIYVLDTPSNQ</sequence>
<dbReference type="PANTHER" id="PTHR43340">
    <property type="entry name" value="HYPOXANTHINE-GUANINE PHOSPHORIBOSYLTRANSFERASE"/>
    <property type="match status" value="1"/>
</dbReference>
<comment type="caution">
    <text evidence="14">The sequence shown here is derived from an EMBL/GenBank/DDBJ whole genome shotgun (WGS) entry which is preliminary data.</text>
</comment>
<feature type="domain" description="Phosphoribosyltransferase" evidence="13">
    <location>
        <begin position="19"/>
        <end position="164"/>
    </location>
</feature>
<protein>
    <recommendedName>
        <fullName evidence="5">hypoxanthine phosphoribosyltransferase</fullName>
        <ecNumber evidence="5">2.4.2.8</ecNumber>
    </recommendedName>
</protein>
<evidence type="ECO:0000256" key="12">
    <source>
        <dbReference type="ARBA" id="ARBA00022842"/>
    </source>
</evidence>
<dbReference type="Gene3D" id="3.40.50.2020">
    <property type="match status" value="1"/>
</dbReference>
<evidence type="ECO:0000259" key="13">
    <source>
        <dbReference type="Pfam" id="PF00156"/>
    </source>
</evidence>
<reference evidence="14" key="1">
    <citation type="submission" date="2019-08" db="EMBL/GenBank/DDBJ databases">
        <authorList>
            <person name="Kucharzyk K."/>
            <person name="Murdoch R.W."/>
            <person name="Higgins S."/>
            <person name="Loffler F."/>
        </authorList>
    </citation>
    <scope>NUCLEOTIDE SEQUENCE</scope>
</reference>
<dbReference type="EC" id="2.4.2.8" evidence="5"/>
<keyword evidence="7 14" id="KW-0328">Glycosyltransferase</keyword>
<accession>A0A644TZU4</accession>
<dbReference type="GO" id="GO:0032264">
    <property type="term" value="P:IMP salvage"/>
    <property type="evidence" value="ECO:0007669"/>
    <property type="project" value="TreeGrafter"/>
</dbReference>
<dbReference type="SUPFAM" id="SSF53271">
    <property type="entry name" value="PRTase-like"/>
    <property type="match status" value="1"/>
</dbReference>
<evidence type="ECO:0000256" key="3">
    <source>
        <dbReference type="ARBA" id="ARBA00004669"/>
    </source>
</evidence>
<gene>
    <name evidence="14" type="primary">hpt_4</name>
    <name evidence="14" type="ORF">SDC9_18288</name>
</gene>
<keyword evidence="11" id="KW-0547">Nucleotide-binding</keyword>
<evidence type="ECO:0000256" key="1">
    <source>
        <dbReference type="ARBA" id="ARBA00001946"/>
    </source>
</evidence>
<comment type="cofactor">
    <cofactor evidence="1">
        <name>Mg(2+)</name>
        <dbReference type="ChEBI" id="CHEBI:18420"/>
    </cofactor>
</comment>
<proteinExistence type="inferred from homology"/>
<keyword evidence="6" id="KW-0963">Cytoplasm</keyword>
<keyword evidence="9" id="KW-0479">Metal-binding</keyword>
<evidence type="ECO:0000256" key="5">
    <source>
        <dbReference type="ARBA" id="ARBA00011895"/>
    </source>
</evidence>
<organism evidence="14">
    <name type="scientific">bioreactor metagenome</name>
    <dbReference type="NCBI Taxonomy" id="1076179"/>
    <lineage>
        <taxon>unclassified sequences</taxon>
        <taxon>metagenomes</taxon>
        <taxon>ecological metagenomes</taxon>
    </lineage>
</organism>
<dbReference type="EMBL" id="VSSQ01000066">
    <property type="protein sequence ID" value="MPL72503.1"/>
    <property type="molecule type" value="Genomic_DNA"/>
</dbReference>
<evidence type="ECO:0000256" key="7">
    <source>
        <dbReference type="ARBA" id="ARBA00022676"/>
    </source>
</evidence>
<name>A0A644TZU4_9ZZZZ</name>
<comment type="subcellular location">
    <subcellularLocation>
        <location evidence="2">Cytoplasm</location>
    </subcellularLocation>
</comment>
<dbReference type="CDD" id="cd06223">
    <property type="entry name" value="PRTases_typeI"/>
    <property type="match status" value="1"/>
</dbReference>
<evidence type="ECO:0000256" key="6">
    <source>
        <dbReference type="ARBA" id="ARBA00022490"/>
    </source>
</evidence>
<dbReference type="InterPro" id="IPR000836">
    <property type="entry name" value="PRTase_dom"/>
</dbReference>
<comment type="pathway">
    <text evidence="3">Purine metabolism; IMP biosynthesis via salvage pathway; IMP from hypoxanthine: step 1/1.</text>
</comment>
<dbReference type="AlphaFoldDB" id="A0A644TZU4"/>
<comment type="similarity">
    <text evidence="4">Belongs to the purine/pyrimidine phosphoribosyltransferase family.</text>
</comment>
<keyword evidence="12" id="KW-0460">Magnesium</keyword>
<keyword evidence="8 14" id="KW-0808">Transferase</keyword>
<dbReference type="Pfam" id="PF00156">
    <property type="entry name" value="Pribosyltran"/>
    <property type="match status" value="1"/>
</dbReference>
<keyword evidence="10" id="KW-0660">Purine salvage</keyword>
<dbReference type="InterPro" id="IPR050408">
    <property type="entry name" value="HGPRT"/>
</dbReference>
<dbReference type="GO" id="GO:0000166">
    <property type="term" value="F:nucleotide binding"/>
    <property type="evidence" value="ECO:0007669"/>
    <property type="project" value="UniProtKB-KW"/>
</dbReference>
<dbReference type="GO" id="GO:0006166">
    <property type="term" value="P:purine ribonucleoside salvage"/>
    <property type="evidence" value="ECO:0007669"/>
    <property type="project" value="UniProtKB-KW"/>
</dbReference>
<evidence type="ECO:0000256" key="10">
    <source>
        <dbReference type="ARBA" id="ARBA00022726"/>
    </source>
</evidence>
<evidence type="ECO:0000256" key="11">
    <source>
        <dbReference type="ARBA" id="ARBA00022741"/>
    </source>
</evidence>
<evidence type="ECO:0000256" key="8">
    <source>
        <dbReference type="ARBA" id="ARBA00022679"/>
    </source>
</evidence>
<evidence type="ECO:0000313" key="14">
    <source>
        <dbReference type="EMBL" id="MPL72503.1"/>
    </source>
</evidence>
<dbReference type="GO" id="GO:0004422">
    <property type="term" value="F:hypoxanthine phosphoribosyltransferase activity"/>
    <property type="evidence" value="ECO:0007669"/>
    <property type="project" value="InterPro"/>
</dbReference>
<dbReference type="NCBIfam" id="TIGR01203">
    <property type="entry name" value="HGPRTase"/>
    <property type="match status" value="1"/>
</dbReference>
<evidence type="ECO:0000256" key="4">
    <source>
        <dbReference type="ARBA" id="ARBA00008391"/>
    </source>
</evidence>
<dbReference type="GO" id="GO:0005829">
    <property type="term" value="C:cytosol"/>
    <property type="evidence" value="ECO:0007669"/>
    <property type="project" value="TreeGrafter"/>
</dbReference>
<dbReference type="GO" id="GO:0000287">
    <property type="term" value="F:magnesium ion binding"/>
    <property type="evidence" value="ECO:0007669"/>
    <property type="project" value="TreeGrafter"/>
</dbReference>
<dbReference type="GO" id="GO:0032263">
    <property type="term" value="P:GMP salvage"/>
    <property type="evidence" value="ECO:0007669"/>
    <property type="project" value="TreeGrafter"/>
</dbReference>
<dbReference type="InterPro" id="IPR029057">
    <property type="entry name" value="PRTase-like"/>
</dbReference>
<evidence type="ECO:0000256" key="9">
    <source>
        <dbReference type="ARBA" id="ARBA00022723"/>
    </source>
</evidence>
<dbReference type="PANTHER" id="PTHR43340:SF1">
    <property type="entry name" value="HYPOXANTHINE PHOSPHORIBOSYLTRANSFERASE"/>
    <property type="match status" value="1"/>
</dbReference>
<dbReference type="GO" id="GO:0006178">
    <property type="term" value="P:guanine salvage"/>
    <property type="evidence" value="ECO:0007669"/>
    <property type="project" value="TreeGrafter"/>
</dbReference>
<evidence type="ECO:0000256" key="2">
    <source>
        <dbReference type="ARBA" id="ARBA00004496"/>
    </source>
</evidence>
<dbReference type="InterPro" id="IPR005904">
    <property type="entry name" value="Hxn_phspho_trans"/>
</dbReference>